<feature type="region of interest" description="Disordered" evidence="1">
    <location>
        <begin position="329"/>
        <end position="408"/>
    </location>
</feature>
<name>A0AAE0PJ51_SORBR</name>
<feature type="transmembrane region" description="Helical" evidence="2">
    <location>
        <begin position="416"/>
        <end position="435"/>
    </location>
</feature>
<comment type="caution">
    <text evidence="3">The sequence shown here is derived from an EMBL/GenBank/DDBJ whole genome shotgun (WGS) entry which is preliminary data.</text>
</comment>
<reference evidence="3" key="1">
    <citation type="journal article" date="2023" name="Mol. Phylogenet. Evol.">
        <title>Genome-scale phylogeny and comparative genomics of the fungal order Sordariales.</title>
        <authorList>
            <person name="Hensen N."/>
            <person name="Bonometti L."/>
            <person name="Westerberg I."/>
            <person name="Brannstrom I.O."/>
            <person name="Guillou S."/>
            <person name="Cros-Aarteil S."/>
            <person name="Calhoun S."/>
            <person name="Haridas S."/>
            <person name="Kuo A."/>
            <person name="Mondo S."/>
            <person name="Pangilinan J."/>
            <person name="Riley R."/>
            <person name="LaButti K."/>
            <person name="Andreopoulos B."/>
            <person name="Lipzen A."/>
            <person name="Chen C."/>
            <person name="Yan M."/>
            <person name="Daum C."/>
            <person name="Ng V."/>
            <person name="Clum A."/>
            <person name="Steindorff A."/>
            <person name="Ohm R.A."/>
            <person name="Martin F."/>
            <person name="Silar P."/>
            <person name="Natvig D.O."/>
            <person name="Lalanne C."/>
            <person name="Gautier V."/>
            <person name="Ament-Velasquez S.L."/>
            <person name="Kruys A."/>
            <person name="Hutchinson M.I."/>
            <person name="Powell A.J."/>
            <person name="Barry K."/>
            <person name="Miller A.N."/>
            <person name="Grigoriev I.V."/>
            <person name="Debuchy R."/>
            <person name="Gladieux P."/>
            <person name="Hiltunen Thoren M."/>
            <person name="Johannesson H."/>
        </authorList>
    </citation>
    <scope>NUCLEOTIDE SEQUENCE</scope>
    <source>
        <strain evidence="3">FGSC 1904</strain>
    </source>
</reference>
<feature type="transmembrane region" description="Helical" evidence="2">
    <location>
        <begin position="160"/>
        <end position="183"/>
    </location>
</feature>
<accession>A0AAE0PJ51</accession>
<dbReference type="Proteomes" id="UP001281003">
    <property type="component" value="Unassembled WGS sequence"/>
</dbReference>
<feature type="transmembrane region" description="Helical" evidence="2">
    <location>
        <begin position="204"/>
        <end position="226"/>
    </location>
</feature>
<keyword evidence="2" id="KW-1133">Transmembrane helix</keyword>
<evidence type="ECO:0000313" key="3">
    <source>
        <dbReference type="EMBL" id="KAK3400782.1"/>
    </source>
</evidence>
<protein>
    <submittedName>
        <fullName evidence="3">Uncharacterized protein</fullName>
    </submittedName>
</protein>
<evidence type="ECO:0000313" key="4">
    <source>
        <dbReference type="Proteomes" id="UP001281003"/>
    </source>
</evidence>
<feature type="transmembrane region" description="Helical" evidence="2">
    <location>
        <begin position="469"/>
        <end position="491"/>
    </location>
</feature>
<dbReference type="AlphaFoldDB" id="A0AAE0PJ51"/>
<reference evidence="3" key="2">
    <citation type="submission" date="2023-07" db="EMBL/GenBank/DDBJ databases">
        <authorList>
            <consortium name="Lawrence Berkeley National Laboratory"/>
            <person name="Haridas S."/>
            <person name="Hensen N."/>
            <person name="Bonometti L."/>
            <person name="Westerberg I."/>
            <person name="Brannstrom I.O."/>
            <person name="Guillou S."/>
            <person name="Cros-Aarteil S."/>
            <person name="Calhoun S."/>
            <person name="Kuo A."/>
            <person name="Mondo S."/>
            <person name="Pangilinan J."/>
            <person name="Riley R."/>
            <person name="LaButti K."/>
            <person name="Andreopoulos B."/>
            <person name="Lipzen A."/>
            <person name="Chen C."/>
            <person name="Yanf M."/>
            <person name="Daum C."/>
            <person name="Ng V."/>
            <person name="Clum A."/>
            <person name="Steindorff A."/>
            <person name="Ohm R."/>
            <person name="Martin F."/>
            <person name="Silar P."/>
            <person name="Natvig D."/>
            <person name="Lalanne C."/>
            <person name="Gautier V."/>
            <person name="Ament-velasquez S.L."/>
            <person name="Kruys A."/>
            <person name="Hutchinson M.I."/>
            <person name="Powell A.J."/>
            <person name="Barry K."/>
            <person name="Miller A.N."/>
            <person name="Grigoriev I.V."/>
            <person name="Debuchy R."/>
            <person name="Gladieux P."/>
            <person name="Thoren M.H."/>
            <person name="Johannesson H."/>
        </authorList>
    </citation>
    <scope>NUCLEOTIDE SEQUENCE</scope>
    <source>
        <strain evidence="3">FGSC 1904</strain>
    </source>
</reference>
<organism evidence="3 4">
    <name type="scientific">Sordaria brevicollis</name>
    <dbReference type="NCBI Taxonomy" id="83679"/>
    <lineage>
        <taxon>Eukaryota</taxon>
        <taxon>Fungi</taxon>
        <taxon>Dikarya</taxon>
        <taxon>Ascomycota</taxon>
        <taxon>Pezizomycotina</taxon>
        <taxon>Sordariomycetes</taxon>
        <taxon>Sordariomycetidae</taxon>
        <taxon>Sordariales</taxon>
        <taxon>Sordariaceae</taxon>
        <taxon>Sordaria</taxon>
    </lineage>
</organism>
<keyword evidence="2" id="KW-0812">Transmembrane</keyword>
<keyword evidence="2" id="KW-0472">Membrane</keyword>
<dbReference type="EMBL" id="JAUTDP010000003">
    <property type="protein sequence ID" value="KAK3400782.1"/>
    <property type="molecule type" value="Genomic_DNA"/>
</dbReference>
<feature type="compositionally biased region" description="Low complexity" evidence="1">
    <location>
        <begin position="329"/>
        <end position="367"/>
    </location>
</feature>
<evidence type="ECO:0000256" key="2">
    <source>
        <dbReference type="SAM" id="Phobius"/>
    </source>
</evidence>
<feature type="compositionally biased region" description="Pro residues" evidence="1">
    <location>
        <begin position="368"/>
        <end position="377"/>
    </location>
</feature>
<feature type="transmembrane region" description="Helical" evidence="2">
    <location>
        <begin position="300"/>
        <end position="322"/>
    </location>
</feature>
<sequence length="586" mass="64858">MYSLIGVWSRIVTWKFPLVVLLFHFARPPLPSRWLTSTTVFILAHLFADPIHTCASLLYTVSQCQELTTKVRKYIDEARERAREKGLEPWRVNLGGTNLWKELGIIGATYAEWGVKDVDLFLQETINRLLFPTTTPSQALRITHHIRLTASLLAADRATYVLPIFITLLSFIIGIAGAYWRVADIDTQQTSTGGGNDTWLNIEAYSIAISAPFLYLIPAIFLSALIGVPQTETSHSNILNDFVDKLEKEGEGWVGRLRRIETPVVLSRRRGRWSSVDLGLGGGGREEGDEEKGGFDCRNVSLVMIMGIWLLSAGFDFLLTIIRELSSSSSAVPPLSSTSASSSSSSSSLPSSTSSSPSFSSYSLIPSHPSPTSPPSTSPSSPHYKSIHPSPSPKDIGRPNTTSTPKSPYPPTLLKNLLLTTPILTIILLIQLGLFNRCDCYTLFSRSPLGLPQIPAIQSLLVDRIRGEWPLVTFGWVGVEMLICGGVVWRFRDAFRVFLQRDDGGGNGDWMPEWVGYAWGAVKGWWAAGASLGGRGGWIWRGWTWIWRRERKEEGEGEGFVEIVTIEGLRVLVPKGRTPPPDDTMK</sequence>
<keyword evidence="4" id="KW-1185">Reference proteome</keyword>
<evidence type="ECO:0000256" key="1">
    <source>
        <dbReference type="SAM" id="MobiDB-lite"/>
    </source>
</evidence>
<gene>
    <name evidence="3" type="ORF">B0T20DRAFT_459583</name>
</gene>
<proteinExistence type="predicted"/>